<evidence type="ECO:0000313" key="2">
    <source>
        <dbReference type="Proteomes" id="UP000189818"/>
    </source>
</evidence>
<gene>
    <name evidence="1" type="ORF">SAMN06295920_103123</name>
</gene>
<dbReference type="AlphaFoldDB" id="A0A1T5BNF5"/>
<evidence type="ECO:0000313" key="1">
    <source>
        <dbReference type="EMBL" id="SKB48393.1"/>
    </source>
</evidence>
<dbReference type="STRING" id="439228.SAMN06295920_103123"/>
<protein>
    <submittedName>
        <fullName evidence="1">Uncharacterized protein</fullName>
    </submittedName>
</protein>
<keyword evidence="2" id="KW-1185">Reference proteome</keyword>
<dbReference type="EMBL" id="FUYM01000003">
    <property type="protein sequence ID" value="SKB48393.1"/>
    <property type="molecule type" value="Genomic_DNA"/>
</dbReference>
<sequence>MSRDEQARALRKKLGSAISDPGVTQGYKGERTLTEWQLDAVMPIVLEALRGASGGGAGAKVGDREALGELGWIVASADGARFRCWESCGPAWTADPKMATRYARRIDAESVHAEDEDAWRVIPFDDVAPDHPAENAKSSGEVDGWQPRIGDEVRASEHFLKEYGEWRDQPLWVAGLQGCERGGINVSVSEDWPRNNRSLGLTDGFYVNRPDRPNDLVPAALARSGKGER</sequence>
<dbReference type="OrthoDB" id="8404803at2"/>
<name>A0A1T5BNF5_9SPHN</name>
<proteinExistence type="predicted"/>
<dbReference type="RefSeq" id="WP_139385041.1">
    <property type="nucleotide sequence ID" value="NZ_FUYM01000003.1"/>
</dbReference>
<organism evidence="1 2">
    <name type="scientific">Rhizorhabdus histidinilytica</name>
    <dbReference type="NCBI Taxonomy" id="439228"/>
    <lineage>
        <taxon>Bacteria</taxon>
        <taxon>Pseudomonadati</taxon>
        <taxon>Pseudomonadota</taxon>
        <taxon>Alphaproteobacteria</taxon>
        <taxon>Sphingomonadales</taxon>
        <taxon>Sphingomonadaceae</taxon>
        <taxon>Rhizorhabdus</taxon>
    </lineage>
</organism>
<reference evidence="2" key="1">
    <citation type="submission" date="2017-02" db="EMBL/GenBank/DDBJ databases">
        <authorList>
            <person name="Varghese N."/>
            <person name="Submissions S."/>
        </authorList>
    </citation>
    <scope>NUCLEOTIDE SEQUENCE [LARGE SCALE GENOMIC DNA]</scope>
    <source>
        <strain evidence="2">UM2</strain>
    </source>
</reference>
<accession>A0A1T5BNF5</accession>
<dbReference type="Proteomes" id="UP000189818">
    <property type="component" value="Unassembled WGS sequence"/>
</dbReference>